<name>A0A367KJH9_RHIST</name>
<comment type="caution">
    <text evidence="1">The sequence shown here is derived from an EMBL/GenBank/DDBJ whole genome shotgun (WGS) entry which is preliminary data.</text>
</comment>
<gene>
    <name evidence="1" type="ORF">CU098_010027</name>
</gene>
<sequence>MSSLADILTHLLTMKKEVSQIADKIFQESKEKCDIESYFNRSLPRQINSKLSWIRDTWYTPPANESSKVSQNFFGLPPPSILKGIEPEQINAKDGTPDIYGWVKLNNNTYYDVYLKKYQESHPFHET</sequence>
<keyword evidence="2" id="KW-1185">Reference proteome</keyword>
<dbReference type="AlphaFoldDB" id="A0A367KJH9"/>
<evidence type="ECO:0000313" key="2">
    <source>
        <dbReference type="Proteomes" id="UP000253551"/>
    </source>
</evidence>
<dbReference type="OrthoDB" id="2282785at2759"/>
<protein>
    <submittedName>
        <fullName evidence="1">Uncharacterized protein</fullName>
    </submittedName>
</protein>
<proteinExistence type="predicted"/>
<evidence type="ECO:0000313" key="1">
    <source>
        <dbReference type="EMBL" id="RCI02327.1"/>
    </source>
</evidence>
<organism evidence="1 2">
    <name type="scientific">Rhizopus stolonifer</name>
    <name type="common">Rhizopus nigricans</name>
    <dbReference type="NCBI Taxonomy" id="4846"/>
    <lineage>
        <taxon>Eukaryota</taxon>
        <taxon>Fungi</taxon>
        <taxon>Fungi incertae sedis</taxon>
        <taxon>Mucoromycota</taxon>
        <taxon>Mucoromycotina</taxon>
        <taxon>Mucoromycetes</taxon>
        <taxon>Mucorales</taxon>
        <taxon>Mucorineae</taxon>
        <taxon>Rhizopodaceae</taxon>
        <taxon>Rhizopus</taxon>
    </lineage>
</organism>
<reference evidence="1 2" key="1">
    <citation type="journal article" date="2018" name="G3 (Bethesda)">
        <title>Phylogenetic and Phylogenomic Definition of Rhizopus Species.</title>
        <authorList>
            <person name="Gryganskyi A.P."/>
            <person name="Golan J."/>
            <person name="Dolatabadi S."/>
            <person name="Mondo S."/>
            <person name="Robb S."/>
            <person name="Idnurm A."/>
            <person name="Muszewska A."/>
            <person name="Steczkiewicz K."/>
            <person name="Masonjones S."/>
            <person name="Liao H.L."/>
            <person name="Gajdeczka M.T."/>
            <person name="Anike F."/>
            <person name="Vuek A."/>
            <person name="Anishchenko I.M."/>
            <person name="Voigt K."/>
            <person name="de Hoog G.S."/>
            <person name="Smith M.E."/>
            <person name="Heitman J."/>
            <person name="Vilgalys R."/>
            <person name="Stajich J.E."/>
        </authorList>
    </citation>
    <scope>NUCLEOTIDE SEQUENCE [LARGE SCALE GENOMIC DNA]</scope>
    <source>
        <strain evidence="1 2">LSU 92-RS-03</strain>
    </source>
</reference>
<accession>A0A367KJH9</accession>
<dbReference type="EMBL" id="PJQM01001441">
    <property type="protein sequence ID" value="RCI02327.1"/>
    <property type="molecule type" value="Genomic_DNA"/>
</dbReference>
<dbReference type="Proteomes" id="UP000253551">
    <property type="component" value="Unassembled WGS sequence"/>
</dbReference>